<proteinExistence type="inferred from homology"/>
<dbReference type="SUPFAM" id="SSF51366">
    <property type="entry name" value="Ribulose-phoshate binding barrel"/>
    <property type="match status" value="1"/>
</dbReference>
<dbReference type="InterPro" id="IPR011060">
    <property type="entry name" value="RibuloseP-bd_barrel"/>
</dbReference>
<name>A0A6N2R5F1_BLAHA</name>
<comment type="similarity">
    <text evidence="1">Belongs to the BtpA family.</text>
</comment>
<dbReference type="Pfam" id="PF03437">
    <property type="entry name" value="BtpA"/>
    <property type="match status" value="1"/>
</dbReference>
<sequence>MEKELFTNGSQTVIGMVHCLPLPTTAGFDGNYQKILDQAVQDAITLEKAGVDAVIVENMGDTPFSATLNKAQLAALTAATFAVKNAVKIPVGVDAAFNDCEANIAIAAITGASFIRVPVFVDTVLFTDGVINPCAKKCMEYRKMMGKEDIKVIADVQVKHAHMLLPYITVEQSAKEAVDNGADGIIVTGTQIGEETPLDLIKRVKSVVKVPVFAGSGVKAENIKDQLQIADGAIIGSSLKEGGILTNPISYDLVKKVLDALNA</sequence>
<dbReference type="InterPro" id="IPR013785">
    <property type="entry name" value="Aldolase_TIM"/>
</dbReference>
<dbReference type="PIRSF" id="PIRSF005956">
    <property type="entry name" value="BtpA"/>
    <property type="match status" value="1"/>
</dbReference>
<dbReference type="CDD" id="cd04722">
    <property type="entry name" value="TIM_phosphate_binding"/>
    <property type="match status" value="1"/>
</dbReference>
<evidence type="ECO:0000256" key="1">
    <source>
        <dbReference type="ARBA" id="ARBA00006007"/>
    </source>
</evidence>
<dbReference type="PANTHER" id="PTHR21381:SF3">
    <property type="entry name" value="SGC REGION PROTEIN SGCQ-RELATED"/>
    <property type="match status" value="1"/>
</dbReference>
<dbReference type="InterPro" id="IPR005137">
    <property type="entry name" value="BtpA"/>
</dbReference>
<reference evidence="2" key="1">
    <citation type="submission" date="2019-11" db="EMBL/GenBank/DDBJ databases">
        <authorList>
            <person name="Feng L."/>
        </authorList>
    </citation>
    <scope>NUCLEOTIDE SEQUENCE</scope>
    <source>
        <strain evidence="2">BhanseniiLFYP23</strain>
    </source>
</reference>
<gene>
    <name evidence="2" type="primary">sgcQ</name>
    <name evidence="2" type="ORF">BHLFYP23_01473</name>
</gene>
<organism evidence="2">
    <name type="scientific">Blautia hansenii</name>
    <name type="common">Ruminococcus hansenii</name>
    <dbReference type="NCBI Taxonomy" id="1322"/>
    <lineage>
        <taxon>Bacteria</taxon>
        <taxon>Bacillati</taxon>
        <taxon>Bacillota</taxon>
        <taxon>Clostridia</taxon>
        <taxon>Lachnospirales</taxon>
        <taxon>Lachnospiraceae</taxon>
        <taxon>Blautia</taxon>
    </lineage>
</organism>
<protein>
    <submittedName>
        <fullName evidence="2">Sgc region protein SgcQ</fullName>
    </submittedName>
</protein>
<dbReference type="EMBL" id="CACRSY010000004">
    <property type="protein sequence ID" value="VYS76047.1"/>
    <property type="molecule type" value="Genomic_DNA"/>
</dbReference>
<accession>A0A6N2R5F1</accession>
<dbReference type="PANTHER" id="PTHR21381">
    <property type="entry name" value="ZGC:162297"/>
    <property type="match status" value="1"/>
</dbReference>
<dbReference type="NCBIfam" id="TIGR00259">
    <property type="entry name" value="thylakoid_BtpA"/>
    <property type="match status" value="1"/>
</dbReference>
<dbReference type="RefSeq" id="WP_156341788.1">
    <property type="nucleotide sequence ID" value="NZ_CACRSY010000004.1"/>
</dbReference>
<dbReference type="Gene3D" id="3.20.20.70">
    <property type="entry name" value="Aldolase class I"/>
    <property type="match status" value="1"/>
</dbReference>
<dbReference type="AlphaFoldDB" id="A0A6N2R5F1"/>
<evidence type="ECO:0000313" key="2">
    <source>
        <dbReference type="EMBL" id="VYS76047.1"/>
    </source>
</evidence>